<proteinExistence type="predicted"/>
<comment type="caution">
    <text evidence="1">The sequence shown here is derived from an EMBL/GenBank/DDBJ whole genome shotgun (WGS) entry which is preliminary data.</text>
</comment>
<protein>
    <submittedName>
        <fullName evidence="1">Uncharacterized protein</fullName>
    </submittedName>
</protein>
<dbReference type="Proteomes" id="UP001157502">
    <property type="component" value="Chromosome 30"/>
</dbReference>
<accession>A0ACC2FBE0</accession>
<reference evidence="1" key="1">
    <citation type="submission" date="2021-05" db="EMBL/GenBank/DDBJ databases">
        <authorList>
            <person name="Pan Q."/>
            <person name="Jouanno E."/>
            <person name="Zahm M."/>
            <person name="Klopp C."/>
            <person name="Cabau C."/>
            <person name="Louis A."/>
            <person name="Berthelot C."/>
            <person name="Parey E."/>
            <person name="Roest Crollius H."/>
            <person name="Montfort J."/>
            <person name="Robinson-Rechavi M."/>
            <person name="Bouchez O."/>
            <person name="Lampietro C."/>
            <person name="Lopez Roques C."/>
            <person name="Donnadieu C."/>
            <person name="Postlethwait J."/>
            <person name="Bobe J."/>
            <person name="Dillon D."/>
            <person name="Chandos A."/>
            <person name="von Hippel F."/>
            <person name="Guiguen Y."/>
        </authorList>
    </citation>
    <scope>NUCLEOTIDE SEQUENCE</scope>
    <source>
        <strain evidence="1">YG-Jan2019</strain>
    </source>
</reference>
<dbReference type="EMBL" id="CM055757">
    <property type="protein sequence ID" value="KAJ7988662.1"/>
    <property type="molecule type" value="Genomic_DNA"/>
</dbReference>
<evidence type="ECO:0000313" key="1">
    <source>
        <dbReference type="EMBL" id="KAJ7988662.1"/>
    </source>
</evidence>
<gene>
    <name evidence="1" type="ORF">DPEC_G00311540</name>
</gene>
<sequence length="907" mass="100099">MDRLDALSAPFTEVCAESETAQDVGCCWGCVSRACCDHIRFRIAMLSIKHFKRQLGRGRKGPSGSPLGRVRTGKAMAKRDYLVEAAKQIRMALDREVSEDYEAAFSYYKNGVDLLLNGVQVDPNKERREAVKRKTTQYLKRAEEIFISHLQDNLGKGNPHQGGYSSLRFRPIRHLSSPVEDLEMCKVVGIIDKVLIVQSLVTKERCIVKCLPKSSWESRDHPTIIPQGVPYMVKLLRYYVSQDAVYLHLEHIQGGKLFSKLHKARNERANEYPECSSPSQHRIKLKNSYTSPTISSDYQQNNIGDTGTSYCLEREDDENPDSDSPESWHEAQHRLESCTTHSYCEETGCLQNNSRPAAPRRLDTHASSSGKTRTDIPAHNHHSQCLQSESQDKISLPGHLSTVHAPVVISEPYDEATANEEFKSSSDFDVAWKAAEPTGIWENSVPNAVIGTDIEIAAGKLVPHTTQTSIVGAASTTVNLKNHSVYLHKQKGYVPTSLQLPLQNQKQISEKATSTLNGFQRHTGSGSGVVTEKLEGNVHKEQVNDHCTEESLVNLERKKTEIPQPGRAGCPTTVKKLQLMRSSSGSPDQSPDPGCHRSEKQQGTQPGISLALTGVKFHLGPSDREPGEEVEEGWELLSPLNRNTPQGKGTVCEPRTPGPTPQCRKGDMEALLKAEGSYGQVEDQIIEVEGWCHLPQFPTKASIGRDRNRQGCSGLPEAEVRLLGAQILLALESLHQQGVVCRDLNPKNILLTSNGKVCLTFFGQWSEVQSEINSKAMEQMYCAPEIGGVSKITEACDWWSLGALLFELLTGMPLWQFHPAGVHSHTQLLIPDHLSTAAASLLTELLQFDAGYRLGSGGGGVSDIKCHPFFNGVSWKALLSCVKTDKHCPLVAKRNAGPRLEILPDAS</sequence>
<organism evidence="1 2">
    <name type="scientific">Dallia pectoralis</name>
    <name type="common">Alaska blackfish</name>
    <dbReference type="NCBI Taxonomy" id="75939"/>
    <lineage>
        <taxon>Eukaryota</taxon>
        <taxon>Metazoa</taxon>
        <taxon>Chordata</taxon>
        <taxon>Craniata</taxon>
        <taxon>Vertebrata</taxon>
        <taxon>Euteleostomi</taxon>
        <taxon>Actinopterygii</taxon>
        <taxon>Neopterygii</taxon>
        <taxon>Teleostei</taxon>
        <taxon>Protacanthopterygii</taxon>
        <taxon>Esociformes</taxon>
        <taxon>Umbridae</taxon>
        <taxon>Dallia</taxon>
    </lineage>
</organism>
<name>A0ACC2FBE0_DALPE</name>
<keyword evidence="2" id="KW-1185">Reference proteome</keyword>
<evidence type="ECO:0000313" key="2">
    <source>
        <dbReference type="Proteomes" id="UP001157502"/>
    </source>
</evidence>